<dbReference type="PANTHER" id="PTHR24104">
    <property type="entry name" value="E3 UBIQUITIN-PROTEIN LIGASE NHLRC1-RELATED"/>
    <property type="match status" value="1"/>
</dbReference>
<dbReference type="RefSeq" id="WP_322447953.1">
    <property type="nucleotide sequence ID" value="NZ_JAXOFX010000015.1"/>
</dbReference>
<protein>
    <submittedName>
        <fullName evidence="1">NHL repeat-containing protein</fullName>
    </submittedName>
</protein>
<dbReference type="SUPFAM" id="SSF63829">
    <property type="entry name" value="Calcium-dependent phosphotriesterase"/>
    <property type="match status" value="1"/>
</dbReference>
<dbReference type="EMBL" id="JAXOFX010000015">
    <property type="protein sequence ID" value="MDZ5473661.1"/>
    <property type="molecule type" value="Genomic_DNA"/>
</dbReference>
<dbReference type="Gene3D" id="2.120.10.30">
    <property type="entry name" value="TolB, C-terminal domain"/>
    <property type="match status" value="1"/>
</dbReference>
<dbReference type="InterPro" id="IPR011042">
    <property type="entry name" value="6-blade_b-propeller_TolB-like"/>
</dbReference>
<dbReference type="InterPro" id="IPR050952">
    <property type="entry name" value="TRIM-NHL_E3_ligases"/>
</dbReference>
<gene>
    <name evidence="1" type="ORF">SM124_18245</name>
</gene>
<dbReference type="CDD" id="cd05819">
    <property type="entry name" value="NHL"/>
    <property type="match status" value="1"/>
</dbReference>
<proteinExistence type="predicted"/>
<dbReference type="Proteomes" id="UP001290455">
    <property type="component" value="Unassembled WGS sequence"/>
</dbReference>
<name>A0ABU5J2M3_9BACI</name>
<comment type="caution">
    <text evidence="1">The sequence shown here is derived from an EMBL/GenBank/DDBJ whole genome shotgun (WGS) entry which is preliminary data.</text>
</comment>
<sequence length="327" mass="35457">MGFAREFLYIGDGSDNTVKRFDARTGQYFGSFVPSGSGGLNGPRGILFNLAGNLFVSNQNVGTDENGNVLEFSGQTGEFLNELVSSEGEGAPFAPRGIILTDNNVLYVADFIDANDQPGEIRRYNGVTGEFLGVLDKSGFSENFYPRGVVIGPDGNVFVSGFNIVDPLSGWVLRFNRDTGEFLGVFIESDLQNNLHRPEGLVFGPDGNLYITSFRADENDTDKILIFNGITGEYIDKIDLYEVGEPRAFAQALLFGPEAKLYVPITGPFTETGAPDGPNTGAVRLYDIGTKMFDVLVPPAIEGGPLGQPWYLTFNSTDPETLAYFGI</sequence>
<evidence type="ECO:0000313" key="1">
    <source>
        <dbReference type="EMBL" id="MDZ5473661.1"/>
    </source>
</evidence>
<evidence type="ECO:0000313" key="2">
    <source>
        <dbReference type="Proteomes" id="UP001290455"/>
    </source>
</evidence>
<organism evidence="1 2">
    <name type="scientific">Robertmurraya mangrovi</name>
    <dbReference type="NCBI Taxonomy" id="3098077"/>
    <lineage>
        <taxon>Bacteria</taxon>
        <taxon>Bacillati</taxon>
        <taxon>Bacillota</taxon>
        <taxon>Bacilli</taxon>
        <taxon>Bacillales</taxon>
        <taxon>Bacillaceae</taxon>
        <taxon>Robertmurraya</taxon>
    </lineage>
</organism>
<accession>A0ABU5J2M3</accession>
<dbReference type="PANTHER" id="PTHR24104:SF48">
    <property type="entry name" value="PROTEIN WECH"/>
    <property type="match status" value="1"/>
</dbReference>
<keyword evidence="2" id="KW-1185">Reference proteome</keyword>
<reference evidence="1 2" key="1">
    <citation type="submission" date="2023-11" db="EMBL/GenBank/DDBJ databases">
        <title>Bacillus jintuensis, isolated from a mudflat on the Beibu Gulf coast.</title>
        <authorList>
            <person name="Li M."/>
        </authorList>
    </citation>
    <scope>NUCLEOTIDE SEQUENCE [LARGE SCALE GENOMIC DNA]</scope>
    <source>
        <strain evidence="1 2">31A1R</strain>
    </source>
</reference>